<protein>
    <submittedName>
        <fullName evidence="2">Jg1588 protein</fullName>
    </submittedName>
</protein>
<feature type="compositionally biased region" description="Polar residues" evidence="1">
    <location>
        <begin position="72"/>
        <end position="83"/>
    </location>
</feature>
<evidence type="ECO:0000256" key="1">
    <source>
        <dbReference type="SAM" id="MobiDB-lite"/>
    </source>
</evidence>
<feature type="non-terminal residue" evidence="2">
    <location>
        <position position="1"/>
    </location>
</feature>
<name>A0A8S4RRP1_9NEOP</name>
<keyword evidence="3" id="KW-1185">Reference proteome</keyword>
<accession>A0A8S4RRP1</accession>
<proteinExistence type="predicted"/>
<dbReference type="EMBL" id="CAKXAJ010025448">
    <property type="protein sequence ID" value="CAH2239661.1"/>
    <property type="molecule type" value="Genomic_DNA"/>
</dbReference>
<gene>
    <name evidence="2" type="primary">jg1588</name>
    <name evidence="2" type="ORF">PAEG_LOCUS16324</name>
</gene>
<dbReference type="OrthoDB" id="418634at2759"/>
<evidence type="ECO:0000313" key="3">
    <source>
        <dbReference type="Proteomes" id="UP000838756"/>
    </source>
</evidence>
<reference evidence="2" key="1">
    <citation type="submission" date="2022-03" db="EMBL/GenBank/DDBJ databases">
        <authorList>
            <person name="Lindestad O."/>
        </authorList>
    </citation>
    <scope>NUCLEOTIDE SEQUENCE</scope>
</reference>
<evidence type="ECO:0000313" key="2">
    <source>
        <dbReference type="EMBL" id="CAH2239661.1"/>
    </source>
</evidence>
<feature type="compositionally biased region" description="Polar residues" evidence="1">
    <location>
        <begin position="14"/>
        <end position="23"/>
    </location>
</feature>
<organism evidence="2 3">
    <name type="scientific">Pararge aegeria aegeria</name>
    <dbReference type="NCBI Taxonomy" id="348720"/>
    <lineage>
        <taxon>Eukaryota</taxon>
        <taxon>Metazoa</taxon>
        <taxon>Ecdysozoa</taxon>
        <taxon>Arthropoda</taxon>
        <taxon>Hexapoda</taxon>
        <taxon>Insecta</taxon>
        <taxon>Pterygota</taxon>
        <taxon>Neoptera</taxon>
        <taxon>Endopterygota</taxon>
        <taxon>Lepidoptera</taxon>
        <taxon>Glossata</taxon>
        <taxon>Ditrysia</taxon>
        <taxon>Papilionoidea</taxon>
        <taxon>Nymphalidae</taxon>
        <taxon>Satyrinae</taxon>
        <taxon>Satyrini</taxon>
        <taxon>Parargina</taxon>
        <taxon>Pararge</taxon>
    </lineage>
</organism>
<dbReference type="AlphaFoldDB" id="A0A8S4RRP1"/>
<comment type="caution">
    <text evidence="2">The sequence shown here is derived from an EMBL/GenBank/DDBJ whole genome shotgun (WGS) entry which is preliminary data.</text>
</comment>
<feature type="region of interest" description="Disordered" evidence="1">
    <location>
        <begin position="1"/>
        <end position="83"/>
    </location>
</feature>
<sequence length="83" mass="9057">QNSYEGTPNYEYAGNTSNNNSMGSCRLPPNAPDDLKVAPPTIKLDLPPPANPAAMAGQSPQRNSNSHEHNSLDYTRTPDNNYR</sequence>
<dbReference type="Proteomes" id="UP000838756">
    <property type="component" value="Unassembled WGS sequence"/>
</dbReference>